<evidence type="ECO:0000256" key="1">
    <source>
        <dbReference type="SAM" id="MobiDB-lite"/>
    </source>
</evidence>
<gene>
    <name evidence="2" type="ORF">C6P45_003151</name>
</gene>
<dbReference type="EMBL" id="PUHR01000306">
    <property type="protein sequence ID" value="KAG0655098.1"/>
    <property type="molecule type" value="Genomic_DNA"/>
</dbReference>
<feature type="compositionally biased region" description="Acidic residues" evidence="1">
    <location>
        <begin position="165"/>
        <end position="198"/>
    </location>
</feature>
<dbReference type="Proteomes" id="UP000750334">
    <property type="component" value="Unassembled WGS sequence"/>
</dbReference>
<proteinExistence type="predicted"/>
<reference evidence="2 3" key="1">
    <citation type="submission" date="2020-11" db="EMBL/GenBank/DDBJ databases">
        <title>Kefir isolates.</title>
        <authorList>
            <person name="Marcisauskas S."/>
            <person name="Kim Y."/>
            <person name="Blasche S."/>
        </authorList>
    </citation>
    <scope>NUCLEOTIDE SEQUENCE [LARGE SCALE GENOMIC DNA]</scope>
    <source>
        <strain evidence="2 3">OG2</strain>
    </source>
</reference>
<comment type="caution">
    <text evidence="2">The sequence shown here is derived from an EMBL/GenBank/DDBJ whole genome shotgun (WGS) entry which is preliminary data.</text>
</comment>
<accession>A0A9P6VVG9</accession>
<protein>
    <submittedName>
        <fullName evidence="2">Uncharacterized protein</fullName>
    </submittedName>
</protein>
<sequence>MVEQTLNSIFEILKKRKKKMFKEEKERKEFEELIKERFDDSFYYKNDKDNNLLYDNIFKNSAMAIADVDDDGIPRCSNCHWELEPDDMEDENVCPHCHARIRNDPGSVGNGRSINLNSRPRMNASRDDYSENEYEDIVNEIRNYNPSDVESSGDAESSDSIGYDHDDEDNTGGNVEEEHDSEMDAFIDDDDIDDDLEVNDVSQSSDGERKRTHVVMSSDEDRDSDYYERNDSDGFVSGDSLADSDIEDIDKQNKQIEISDDEDENNVNQSAKRQRKAHVILSDDE</sequence>
<name>A0A9P6VVG9_MAUEX</name>
<feature type="region of interest" description="Disordered" evidence="1">
    <location>
        <begin position="104"/>
        <end position="131"/>
    </location>
</feature>
<feature type="compositionally biased region" description="Polar residues" evidence="1">
    <location>
        <begin position="110"/>
        <end position="120"/>
    </location>
</feature>
<dbReference type="OrthoDB" id="6105938at2759"/>
<evidence type="ECO:0000313" key="3">
    <source>
        <dbReference type="Proteomes" id="UP000750334"/>
    </source>
</evidence>
<organism evidence="2 3">
    <name type="scientific">Maudiozyma exigua</name>
    <name type="common">Yeast</name>
    <name type="synonym">Kazachstania exigua</name>
    <dbReference type="NCBI Taxonomy" id="34358"/>
    <lineage>
        <taxon>Eukaryota</taxon>
        <taxon>Fungi</taxon>
        <taxon>Dikarya</taxon>
        <taxon>Ascomycota</taxon>
        <taxon>Saccharomycotina</taxon>
        <taxon>Saccharomycetes</taxon>
        <taxon>Saccharomycetales</taxon>
        <taxon>Saccharomycetaceae</taxon>
        <taxon>Maudiozyma</taxon>
    </lineage>
</organism>
<keyword evidence="3" id="KW-1185">Reference proteome</keyword>
<evidence type="ECO:0000313" key="2">
    <source>
        <dbReference type="EMBL" id="KAG0655098.1"/>
    </source>
</evidence>
<dbReference type="AlphaFoldDB" id="A0A9P6VVG9"/>
<feature type="region of interest" description="Disordered" evidence="1">
    <location>
        <begin position="143"/>
        <end position="285"/>
    </location>
</feature>